<evidence type="ECO:0000256" key="7">
    <source>
        <dbReference type="ARBA" id="ARBA00043224"/>
    </source>
</evidence>
<evidence type="ECO:0000256" key="1">
    <source>
        <dbReference type="ARBA" id="ARBA00006336"/>
    </source>
</evidence>
<reference evidence="10 11" key="1">
    <citation type="submission" date="2016-10" db="EMBL/GenBank/DDBJ databases">
        <authorList>
            <person name="de Groot N.N."/>
        </authorList>
    </citation>
    <scope>NUCLEOTIDE SEQUENCE [LARGE SCALE GENOMIC DNA]</scope>
    <source>
        <strain evidence="10 11">GAS232</strain>
    </source>
</reference>
<evidence type="ECO:0000259" key="9">
    <source>
        <dbReference type="Pfam" id="PF00857"/>
    </source>
</evidence>
<dbReference type="EMBL" id="LT629690">
    <property type="protein sequence ID" value="SDE67689.1"/>
    <property type="molecule type" value="Genomic_DNA"/>
</dbReference>
<evidence type="ECO:0000256" key="3">
    <source>
        <dbReference type="ARBA" id="ARBA00022723"/>
    </source>
</evidence>
<dbReference type="Proteomes" id="UP000182427">
    <property type="component" value="Chromosome I"/>
</dbReference>
<dbReference type="SUPFAM" id="SSF52499">
    <property type="entry name" value="Isochorismatase-like hydrolases"/>
    <property type="match status" value="1"/>
</dbReference>
<keyword evidence="2" id="KW-0662">Pyridine nucleotide biosynthesis</keyword>
<name>A0A1G7EVM3_9BACT</name>
<evidence type="ECO:0000256" key="8">
    <source>
        <dbReference type="ARBA" id="ARBA00072277"/>
    </source>
</evidence>
<gene>
    <name evidence="10" type="ORF">SAMN05444167_0113</name>
</gene>
<keyword evidence="3" id="KW-0479">Metal-binding</keyword>
<keyword evidence="11" id="KW-1185">Reference proteome</keyword>
<dbReference type="GO" id="GO:0046872">
    <property type="term" value="F:metal ion binding"/>
    <property type="evidence" value="ECO:0007669"/>
    <property type="project" value="UniProtKB-KW"/>
</dbReference>
<dbReference type="OrthoDB" id="9796485at2"/>
<dbReference type="InterPro" id="IPR052347">
    <property type="entry name" value="Isochorismatase_Nicotinamidase"/>
</dbReference>
<dbReference type="InterPro" id="IPR000868">
    <property type="entry name" value="Isochorismatase-like_dom"/>
</dbReference>
<dbReference type="FunFam" id="3.40.50.850:FF:000006">
    <property type="entry name" value="Bifunctional pyrazinamidase/nicotinamidase"/>
    <property type="match status" value="1"/>
</dbReference>
<evidence type="ECO:0000313" key="10">
    <source>
        <dbReference type="EMBL" id="SDE67689.1"/>
    </source>
</evidence>
<dbReference type="NCBIfam" id="NF008623">
    <property type="entry name" value="PRK11609.1"/>
    <property type="match status" value="1"/>
</dbReference>
<dbReference type="PANTHER" id="PTHR11080">
    <property type="entry name" value="PYRAZINAMIDASE/NICOTINAMIDASE"/>
    <property type="match status" value="1"/>
</dbReference>
<feature type="domain" description="Isochorismatase-like" evidence="9">
    <location>
        <begin position="5"/>
        <end position="201"/>
    </location>
</feature>
<dbReference type="Pfam" id="PF00857">
    <property type="entry name" value="Isochorismatase"/>
    <property type="match status" value="1"/>
</dbReference>
<keyword evidence="4" id="KW-0378">Hydrolase</keyword>
<evidence type="ECO:0000256" key="6">
    <source>
        <dbReference type="ARBA" id="ARBA00039017"/>
    </source>
</evidence>
<organism evidence="10 11">
    <name type="scientific">Terriglobus roseus</name>
    <dbReference type="NCBI Taxonomy" id="392734"/>
    <lineage>
        <taxon>Bacteria</taxon>
        <taxon>Pseudomonadati</taxon>
        <taxon>Acidobacteriota</taxon>
        <taxon>Terriglobia</taxon>
        <taxon>Terriglobales</taxon>
        <taxon>Acidobacteriaceae</taxon>
        <taxon>Terriglobus</taxon>
    </lineage>
</organism>
<dbReference type="GO" id="GO:0019363">
    <property type="term" value="P:pyridine nucleotide biosynthetic process"/>
    <property type="evidence" value="ECO:0007669"/>
    <property type="project" value="UniProtKB-KW"/>
</dbReference>
<evidence type="ECO:0000313" key="11">
    <source>
        <dbReference type="Proteomes" id="UP000182427"/>
    </source>
</evidence>
<dbReference type="GO" id="GO:0008936">
    <property type="term" value="F:nicotinamidase activity"/>
    <property type="evidence" value="ECO:0007669"/>
    <property type="project" value="UniProtKB-EC"/>
</dbReference>
<protein>
    <recommendedName>
        <fullName evidence="8">Nicotinamidase</fullName>
        <ecNumber evidence="6">3.5.1.19</ecNumber>
    </recommendedName>
    <alternativeName>
        <fullName evidence="7">Nicotinamide deamidase</fullName>
    </alternativeName>
</protein>
<dbReference type="Gene3D" id="3.40.50.850">
    <property type="entry name" value="Isochorismatase-like"/>
    <property type="match status" value="1"/>
</dbReference>
<proteinExistence type="inferred from homology"/>
<dbReference type="InterPro" id="IPR036380">
    <property type="entry name" value="Isochorismatase-like_sf"/>
</dbReference>
<dbReference type="RefSeq" id="WP_083346834.1">
    <property type="nucleotide sequence ID" value="NZ_LT629690.1"/>
</dbReference>
<dbReference type="AlphaFoldDB" id="A0A1G7EVM3"/>
<evidence type="ECO:0000256" key="5">
    <source>
        <dbReference type="ARBA" id="ARBA00037900"/>
    </source>
</evidence>
<comment type="pathway">
    <text evidence="5">Cofactor biosynthesis; nicotinate biosynthesis; nicotinate from nicotinamide: step 1/1.</text>
</comment>
<accession>A0A1G7EVM3</accession>
<comment type="similarity">
    <text evidence="1">Belongs to the isochorismatase family.</text>
</comment>
<dbReference type="CDD" id="cd01011">
    <property type="entry name" value="nicotinamidase"/>
    <property type="match status" value="1"/>
</dbReference>
<evidence type="ECO:0000256" key="4">
    <source>
        <dbReference type="ARBA" id="ARBA00022801"/>
    </source>
</evidence>
<dbReference type="EC" id="3.5.1.19" evidence="6"/>
<dbReference type="PANTHER" id="PTHR11080:SF2">
    <property type="entry name" value="LD05707P"/>
    <property type="match status" value="1"/>
</dbReference>
<sequence length="206" mass="22519">MSQDALLVIDVQRDFLTGGSLAVPQGEEVIPVINRLGKKFAEIALTQDWHPAGHISFASTHGKQAFVETVEAAYGTQALWPDHTIQESAGAELSPDLELPHAGMVLRKGFRRDIDSYSAFLENDHTTSTGLAGYFRDKGVTNLYLCGLAWDYCVGFSALDGKQFGFNITVITDAVRGIDPQSMTEMTKRWQAAGVSTVTSETLLHR</sequence>
<evidence type="ECO:0000256" key="2">
    <source>
        <dbReference type="ARBA" id="ARBA00022642"/>
    </source>
</evidence>